<sequence length="477" mass="52700">MLELSAAGWGFITVKTDADYAGKLVRLDAGYPELLLRYFTGYVERAQPSANGFQRLLVWELTGVFEKPWPCSFQHPTLRTITDYLQKESGLTFDVPASGYADKPIPHFTHNGTGYLADEGLITNTSRMSPFWRLITITVIKPVLWLKEALVNVVMRNMYLATASGVWLDMFAWGVNLKRKPATAASGVIRFYKTAGAPVVTVPKGTVIQTERIAGVIYSVSTTEAAEIPAGTQSGLIPVTADAPGGAHNLAPGYFRILPVAVAGVERVQNEDDWLTTPGGDAESDNDLRDRCRNQYNLVGNYHTDAVYAGMIAGIVGLSIDRIFFLHDAPRGPGTANAYLLLDSGVISQPFIDKVNDYVTNQGHHGHGDDMQCMPMPETHHDLVLTLFVDNIANFTAEQLEKLKKETGDMVRCAFRENSFYDVKQTWPYSRFSFSNLGRELHRAFPDIQSLTFSLADIISELSVPRLKSLSVVVKNV</sequence>
<evidence type="ECO:0000313" key="2">
    <source>
        <dbReference type="EMBL" id="RUT64912.1"/>
    </source>
</evidence>
<gene>
    <name evidence="2" type="ORF">CKG00_14050</name>
</gene>
<dbReference type="Pfam" id="PF04865">
    <property type="entry name" value="Baseplate_J"/>
    <property type="match status" value="1"/>
</dbReference>
<geneLocation type="plasmid" evidence="2">
    <name>unnamed1</name>
</geneLocation>
<dbReference type="InterPro" id="IPR006949">
    <property type="entry name" value="Barrel_Baseplate_J-like"/>
</dbReference>
<comment type="caution">
    <text evidence="2">The sequence shown here is derived from an EMBL/GenBank/DDBJ whole genome shotgun (WGS) entry which is preliminary data.</text>
</comment>
<dbReference type="EMBL" id="NRQY01000002">
    <property type="protein sequence ID" value="RUT64912.1"/>
    <property type="molecule type" value="Genomic_DNA"/>
</dbReference>
<protein>
    <recommendedName>
        <fullName evidence="1">Baseplate protein J-like barrel domain-containing protein</fullName>
    </recommendedName>
</protein>
<evidence type="ECO:0000259" key="1">
    <source>
        <dbReference type="Pfam" id="PF04865"/>
    </source>
</evidence>
<keyword evidence="2" id="KW-0614">Plasmid</keyword>
<dbReference type="OrthoDB" id="6103450at2"/>
<name>A0A433ZS49_MORMO</name>
<dbReference type="Proteomes" id="UP000286908">
    <property type="component" value="Unassembled WGS sequence"/>
</dbReference>
<dbReference type="PANTHER" id="PTHR37829:SF3">
    <property type="entry name" value="PROTEIN JAYE-RELATED"/>
    <property type="match status" value="1"/>
</dbReference>
<evidence type="ECO:0000313" key="3">
    <source>
        <dbReference type="Proteomes" id="UP000286908"/>
    </source>
</evidence>
<organism evidence="2 3">
    <name type="scientific">Morganella morganii</name>
    <name type="common">Proteus morganii</name>
    <dbReference type="NCBI Taxonomy" id="582"/>
    <lineage>
        <taxon>Bacteria</taxon>
        <taxon>Pseudomonadati</taxon>
        <taxon>Pseudomonadota</taxon>
        <taxon>Gammaproteobacteria</taxon>
        <taxon>Enterobacterales</taxon>
        <taxon>Morganellaceae</taxon>
        <taxon>Morganella</taxon>
    </lineage>
</organism>
<feature type="domain" description="Baseplate protein J-like barrel" evidence="1">
    <location>
        <begin position="189"/>
        <end position="276"/>
    </location>
</feature>
<dbReference type="PANTHER" id="PTHR37829">
    <property type="entry name" value="PHAGE-LIKE ELEMENT PBSX PROTEIN XKDT"/>
    <property type="match status" value="1"/>
</dbReference>
<dbReference type="AlphaFoldDB" id="A0A433ZS49"/>
<dbReference type="InterPro" id="IPR052399">
    <property type="entry name" value="Phage_Baseplate_Assmbl_Protein"/>
</dbReference>
<proteinExistence type="predicted"/>
<accession>A0A433ZS49</accession>
<reference evidence="2 3" key="1">
    <citation type="submission" date="2017-08" db="EMBL/GenBank/DDBJ databases">
        <title>Draft genome sequence of pheromone producing symbiont Morganella morganii, of the female New Zealand grass grub Costelytra giveni.</title>
        <authorList>
            <person name="Laugraud A."/>
            <person name="Young S.D."/>
            <person name="Hurst M.H."/>
        </authorList>
    </citation>
    <scope>NUCLEOTIDE SEQUENCE [LARGE SCALE GENOMIC DNA]</scope>
    <source>
        <strain evidence="2 3">MMsCG</strain>
        <plasmid evidence="2">unnamed1</plasmid>
    </source>
</reference>